<dbReference type="SUPFAM" id="SSF46785">
    <property type="entry name" value="Winged helix' DNA-binding domain"/>
    <property type="match status" value="1"/>
</dbReference>
<dbReference type="EMBL" id="JBHSWV010000319">
    <property type="protein sequence ID" value="MFC6767062.1"/>
    <property type="molecule type" value="Genomic_DNA"/>
</dbReference>
<protein>
    <submittedName>
        <fullName evidence="1">Winged helix-turn-helix domain-containing protein</fullName>
    </submittedName>
</protein>
<dbReference type="InterPro" id="IPR011991">
    <property type="entry name" value="ArsR-like_HTH"/>
</dbReference>
<dbReference type="CDD" id="cd00090">
    <property type="entry name" value="HTH_ARSR"/>
    <property type="match status" value="1"/>
</dbReference>
<sequence>MRKPGDWMQNPTDERILEVLNTGLELGPTTIGRNIDRDRTGVSRRLSVLAEYGLVARVDEGYYVITALGEQYLDKELDADELEPDNS</sequence>
<keyword evidence="2" id="KW-1185">Reference proteome</keyword>
<dbReference type="Proteomes" id="UP001596383">
    <property type="component" value="Unassembled WGS sequence"/>
</dbReference>
<dbReference type="InterPro" id="IPR036390">
    <property type="entry name" value="WH_DNA-bd_sf"/>
</dbReference>
<dbReference type="RefSeq" id="WP_273739993.1">
    <property type="nucleotide sequence ID" value="NZ_JAQIVI010000319.1"/>
</dbReference>
<organism evidence="1 2">
    <name type="scientific">Natrinema soli</name>
    <dbReference type="NCBI Taxonomy" id="1930624"/>
    <lineage>
        <taxon>Archaea</taxon>
        <taxon>Methanobacteriati</taxon>
        <taxon>Methanobacteriota</taxon>
        <taxon>Stenosarchaea group</taxon>
        <taxon>Halobacteria</taxon>
        <taxon>Halobacteriales</taxon>
        <taxon>Natrialbaceae</taxon>
        <taxon>Natrinema</taxon>
    </lineage>
</organism>
<proteinExistence type="predicted"/>
<reference evidence="1 2" key="1">
    <citation type="journal article" date="2019" name="Int. J. Syst. Evol. Microbiol.">
        <title>The Global Catalogue of Microorganisms (GCM) 10K type strain sequencing project: providing services to taxonomists for standard genome sequencing and annotation.</title>
        <authorList>
            <consortium name="The Broad Institute Genomics Platform"/>
            <consortium name="The Broad Institute Genome Sequencing Center for Infectious Disease"/>
            <person name="Wu L."/>
            <person name="Ma J."/>
        </authorList>
    </citation>
    <scope>NUCLEOTIDE SEQUENCE [LARGE SCALE GENOMIC DNA]</scope>
    <source>
        <strain evidence="1 2">LMG 29247</strain>
    </source>
</reference>
<comment type="caution">
    <text evidence="1">The sequence shown here is derived from an EMBL/GenBank/DDBJ whole genome shotgun (WGS) entry which is preliminary data.</text>
</comment>
<evidence type="ECO:0000313" key="1">
    <source>
        <dbReference type="EMBL" id="MFC6767062.1"/>
    </source>
</evidence>
<evidence type="ECO:0000313" key="2">
    <source>
        <dbReference type="Proteomes" id="UP001596383"/>
    </source>
</evidence>
<dbReference type="Gene3D" id="1.10.10.10">
    <property type="entry name" value="Winged helix-like DNA-binding domain superfamily/Winged helix DNA-binding domain"/>
    <property type="match status" value="1"/>
</dbReference>
<gene>
    <name evidence="1" type="ORF">ACFQE6_19405</name>
</gene>
<dbReference type="AlphaFoldDB" id="A0ABD5SPZ5"/>
<accession>A0ABD5SPZ5</accession>
<dbReference type="InterPro" id="IPR036388">
    <property type="entry name" value="WH-like_DNA-bd_sf"/>
</dbReference>
<name>A0ABD5SPZ5_9EURY</name>